<comment type="caution">
    <text evidence="4">The sequence shown here is derived from an EMBL/GenBank/DDBJ whole genome shotgun (WGS) entry which is preliminary data.</text>
</comment>
<sequence>MLSCAPHAGIGQALSSLPAIRRRPDVPHNYETFLVEPRGAVHWLTLNRPETLNAINTRMAGELADYFGGLYHDRSCRIVVMRGAGRAFCAGLDIKAAAGEGEKPFGGGFGFQGYLADVYQKMRRCPQPIVTLVHGAACGGGFAFALASDIRIAGESARMNAAFIRLGLSSCDMGVSYFLPRLVGLSVASELMLTGRFINAQRALATGLVSEVVPDAQLEAAAQSYVDEMLAAAPMGLRLTKEGLNLAVDAPGLEAAMAIENRNQVLCARSADFAEGMRAFIEKRPPVYKDA</sequence>
<gene>
    <name evidence="4" type="ORF">FHP25_20885</name>
</gene>
<dbReference type="InterPro" id="IPR001753">
    <property type="entry name" value="Enoyl-CoA_hydra/iso"/>
</dbReference>
<accession>A0A5C8PHT8</accession>
<evidence type="ECO:0000256" key="1">
    <source>
        <dbReference type="ARBA" id="ARBA00005254"/>
    </source>
</evidence>
<dbReference type="Pfam" id="PF00378">
    <property type="entry name" value="ECH_1"/>
    <property type="match status" value="1"/>
</dbReference>
<evidence type="ECO:0000313" key="4">
    <source>
        <dbReference type="EMBL" id="TXL73394.1"/>
    </source>
</evidence>
<name>A0A5C8PHT8_9HYPH</name>
<dbReference type="PANTHER" id="PTHR11941:SF130">
    <property type="entry name" value="ENOYL-COA HYDRATASE ECHA12-RELATED"/>
    <property type="match status" value="1"/>
</dbReference>
<dbReference type="Proteomes" id="UP000321638">
    <property type="component" value="Unassembled WGS sequence"/>
</dbReference>
<keyword evidence="2" id="KW-0456">Lyase</keyword>
<dbReference type="SUPFAM" id="SSF52096">
    <property type="entry name" value="ClpP/crotonase"/>
    <property type="match status" value="1"/>
</dbReference>
<organism evidence="4 5">
    <name type="scientific">Vineibacter terrae</name>
    <dbReference type="NCBI Taxonomy" id="2586908"/>
    <lineage>
        <taxon>Bacteria</taxon>
        <taxon>Pseudomonadati</taxon>
        <taxon>Pseudomonadota</taxon>
        <taxon>Alphaproteobacteria</taxon>
        <taxon>Hyphomicrobiales</taxon>
        <taxon>Vineibacter</taxon>
    </lineage>
</organism>
<evidence type="ECO:0000256" key="2">
    <source>
        <dbReference type="ARBA" id="ARBA00023239"/>
    </source>
</evidence>
<protein>
    <submittedName>
        <fullName evidence="4">Enoyl-CoA hydratase/isomerase family protein</fullName>
    </submittedName>
</protein>
<evidence type="ECO:0000313" key="5">
    <source>
        <dbReference type="Proteomes" id="UP000321638"/>
    </source>
</evidence>
<dbReference type="OrthoDB" id="7957667at2"/>
<dbReference type="InterPro" id="IPR014748">
    <property type="entry name" value="Enoyl-CoA_hydra_C"/>
</dbReference>
<comment type="similarity">
    <text evidence="1 3">Belongs to the enoyl-CoA hydratase/isomerase family.</text>
</comment>
<dbReference type="InterPro" id="IPR018376">
    <property type="entry name" value="Enoyl-CoA_hyd/isom_CS"/>
</dbReference>
<dbReference type="AlphaFoldDB" id="A0A5C8PHT8"/>
<dbReference type="InterPro" id="IPR029045">
    <property type="entry name" value="ClpP/crotonase-like_dom_sf"/>
</dbReference>
<dbReference type="PROSITE" id="PS00166">
    <property type="entry name" value="ENOYL_COA_HYDRATASE"/>
    <property type="match status" value="1"/>
</dbReference>
<dbReference type="PANTHER" id="PTHR11941">
    <property type="entry name" value="ENOYL-COA HYDRATASE-RELATED"/>
    <property type="match status" value="1"/>
</dbReference>
<keyword evidence="5" id="KW-1185">Reference proteome</keyword>
<dbReference type="Gene3D" id="3.90.226.10">
    <property type="entry name" value="2-enoyl-CoA Hydratase, Chain A, domain 1"/>
    <property type="match status" value="1"/>
</dbReference>
<dbReference type="Gene3D" id="1.10.12.10">
    <property type="entry name" value="Lyase 2-enoyl-coa Hydratase, Chain A, domain 2"/>
    <property type="match status" value="1"/>
</dbReference>
<keyword evidence="4" id="KW-0413">Isomerase</keyword>
<dbReference type="EMBL" id="VDUZ01000025">
    <property type="protein sequence ID" value="TXL73394.1"/>
    <property type="molecule type" value="Genomic_DNA"/>
</dbReference>
<dbReference type="GO" id="GO:0016829">
    <property type="term" value="F:lyase activity"/>
    <property type="evidence" value="ECO:0007669"/>
    <property type="project" value="UniProtKB-KW"/>
</dbReference>
<evidence type="ECO:0000256" key="3">
    <source>
        <dbReference type="RuleBase" id="RU003707"/>
    </source>
</evidence>
<dbReference type="GO" id="GO:0016853">
    <property type="term" value="F:isomerase activity"/>
    <property type="evidence" value="ECO:0007669"/>
    <property type="project" value="UniProtKB-KW"/>
</dbReference>
<dbReference type="CDD" id="cd06558">
    <property type="entry name" value="crotonase-like"/>
    <property type="match status" value="1"/>
</dbReference>
<dbReference type="GO" id="GO:0006635">
    <property type="term" value="P:fatty acid beta-oxidation"/>
    <property type="evidence" value="ECO:0007669"/>
    <property type="project" value="TreeGrafter"/>
</dbReference>
<proteinExistence type="inferred from homology"/>
<reference evidence="4 5" key="1">
    <citation type="submission" date="2019-06" db="EMBL/GenBank/DDBJ databases">
        <title>New taxonomy in bacterial strain CC-CFT640, isolated from vineyard.</title>
        <authorList>
            <person name="Lin S.-Y."/>
            <person name="Tsai C.-F."/>
            <person name="Young C.-C."/>
        </authorList>
    </citation>
    <scope>NUCLEOTIDE SEQUENCE [LARGE SCALE GENOMIC DNA]</scope>
    <source>
        <strain evidence="4 5">CC-CFT640</strain>
    </source>
</reference>